<evidence type="ECO:0000259" key="3">
    <source>
        <dbReference type="Pfam" id="PF22939"/>
    </source>
</evidence>
<dbReference type="SMART" id="SM00248">
    <property type="entry name" value="ANK"/>
    <property type="match status" value="2"/>
</dbReference>
<dbReference type="PROSITE" id="PS50088">
    <property type="entry name" value="ANK_REPEAT"/>
    <property type="match status" value="1"/>
</dbReference>
<evidence type="ECO:0000259" key="4">
    <source>
        <dbReference type="Pfam" id="PF24883"/>
    </source>
</evidence>
<gene>
    <name evidence="5" type="ORF">N0V89_006227</name>
</gene>
<dbReference type="Pfam" id="PF24883">
    <property type="entry name" value="NPHP3_N"/>
    <property type="match status" value="1"/>
</dbReference>
<keyword evidence="6" id="KW-1185">Reference proteome</keyword>
<dbReference type="Proteomes" id="UP001140513">
    <property type="component" value="Unassembled WGS sequence"/>
</dbReference>
<evidence type="ECO:0000256" key="2">
    <source>
        <dbReference type="PROSITE-ProRule" id="PRU00023"/>
    </source>
</evidence>
<dbReference type="GeneID" id="80909757"/>
<dbReference type="InterPro" id="IPR002110">
    <property type="entry name" value="Ankyrin_rpt"/>
</dbReference>
<dbReference type="EMBL" id="JAPEUX010000004">
    <property type="protein sequence ID" value="KAJ4354490.1"/>
    <property type="molecule type" value="Genomic_DNA"/>
</dbReference>
<reference evidence="5" key="1">
    <citation type="submission" date="2022-10" db="EMBL/GenBank/DDBJ databases">
        <title>Tapping the CABI collections for fungal endophytes: first genome assemblies for Collariella, Neodidymelliopsis, Ascochyta clinopodiicola, Didymella pomorum, Didymosphaeria variabile, Neocosmospora piperis and Neocucurbitaria cava.</title>
        <authorList>
            <person name="Hill R."/>
        </authorList>
    </citation>
    <scope>NUCLEOTIDE SEQUENCE</scope>
    <source>
        <strain evidence="5">IMI 356815</strain>
    </source>
</reference>
<accession>A0A9W8XM54</accession>
<evidence type="ECO:0000313" key="6">
    <source>
        <dbReference type="Proteomes" id="UP001140513"/>
    </source>
</evidence>
<evidence type="ECO:0008006" key="7">
    <source>
        <dbReference type="Google" id="ProtNLM"/>
    </source>
</evidence>
<dbReference type="PANTHER" id="PTHR10039">
    <property type="entry name" value="AMELOGENIN"/>
    <property type="match status" value="1"/>
</dbReference>
<organism evidence="5 6">
    <name type="scientific">Didymosphaeria variabile</name>
    <dbReference type="NCBI Taxonomy" id="1932322"/>
    <lineage>
        <taxon>Eukaryota</taxon>
        <taxon>Fungi</taxon>
        <taxon>Dikarya</taxon>
        <taxon>Ascomycota</taxon>
        <taxon>Pezizomycotina</taxon>
        <taxon>Dothideomycetes</taxon>
        <taxon>Pleosporomycetidae</taxon>
        <taxon>Pleosporales</taxon>
        <taxon>Massarineae</taxon>
        <taxon>Didymosphaeriaceae</taxon>
        <taxon>Didymosphaeria</taxon>
    </lineage>
</organism>
<dbReference type="Gene3D" id="1.25.40.20">
    <property type="entry name" value="Ankyrin repeat-containing domain"/>
    <property type="match status" value="1"/>
</dbReference>
<feature type="repeat" description="ANK" evidence="2">
    <location>
        <begin position="513"/>
        <end position="534"/>
    </location>
</feature>
<sequence length="578" mass="65375">MSFGFGIGDLVAVVKLADKIRERFVDAPSDYKSVRDDVTVDEIKTEVDRLHERQDDREQQQLREKVLDWLSTVDYHAQQRDAICQRQEGTGQWLLTSKEYKSWLETPGSTLFCPGMPGAGKTIMCAIMIEALHKLAAADPDNSLQINIVATSRDIFRKTSLFNGCVRTEIRATSDDVHKYVTSRIPELLDGLVMTDPQLVEQVSQRVVESTEGMFLLAQLHMDSLKERPTKGHLKRALGTLPQGSERLHKTYDLAMVRINSQSPDKAALANNILQWVVHSVRPLSVPELLDAVAIQPETKELDEDFRPCREDLDSLCMGLVTIDPTLRIVRLVHYTTKEYFERRNVFPEAHSNIARTCATYLSFDCIVREYLDLDCIVRKPLQRALPRSWSIHAAKVDSSVAVEFLRSSPDVLNAFWDYIRHPLEYDHDYIIQNLPRYDDEQGAGVSLCGAHLAALFGFEDALITLIEDGQSPDIEDSYGMTPLFYATWENQASTATCLVYRYTVDVNHRACDGRTPLMHAAKYGSLKVSRVLIGLKKTDINVVPGLKDWDIEEVVGPLLEAILHRNLGIATLFIRSE</sequence>
<dbReference type="RefSeq" id="XP_056072264.1">
    <property type="nucleotide sequence ID" value="XM_056214997.1"/>
</dbReference>
<name>A0A9W8XM54_9PLEO</name>
<comment type="caution">
    <text evidence="5">The sequence shown here is derived from an EMBL/GenBank/DDBJ whole genome shotgun (WGS) entry which is preliminary data.</text>
</comment>
<feature type="domain" description="GPI inositol-deacylase winged helix" evidence="3">
    <location>
        <begin position="268"/>
        <end position="341"/>
    </location>
</feature>
<dbReference type="Pfam" id="PF12796">
    <property type="entry name" value="Ank_2"/>
    <property type="match status" value="1"/>
</dbReference>
<dbReference type="Pfam" id="PF22939">
    <property type="entry name" value="WHD_GPIID"/>
    <property type="match status" value="1"/>
</dbReference>
<dbReference type="InterPro" id="IPR056884">
    <property type="entry name" value="NPHP3-like_N"/>
</dbReference>
<keyword evidence="1" id="KW-0677">Repeat</keyword>
<dbReference type="OrthoDB" id="195446at2759"/>
<evidence type="ECO:0000256" key="1">
    <source>
        <dbReference type="ARBA" id="ARBA00022737"/>
    </source>
</evidence>
<proteinExistence type="predicted"/>
<dbReference type="InterPro" id="IPR054471">
    <property type="entry name" value="GPIID_WHD"/>
</dbReference>
<evidence type="ECO:0000313" key="5">
    <source>
        <dbReference type="EMBL" id="KAJ4354490.1"/>
    </source>
</evidence>
<feature type="domain" description="Nephrocystin 3-like N-terminal" evidence="4">
    <location>
        <begin position="89"/>
        <end position="134"/>
    </location>
</feature>
<dbReference type="SUPFAM" id="SSF48403">
    <property type="entry name" value="Ankyrin repeat"/>
    <property type="match status" value="1"/>
</dbReference>
<dbReference type="AlphaFoldDB" id="A0A9W8XM54"/>
<dbReference type="PANTHER" id="PTHR10039:SF15">
    <property type="entry name" value="NACHT DOMAIN-CONTAINING PROTEIN"/>
    <property type="match status" value="1"/>
</dbReference>
<keyword evidence="2" id="KW-0040">ANK repeat</keyword>
<protein>
    <recommendedName>
        <fullName evidence="7">Ankyrin</fullName>
    </recommendedName>
</protein>
<dbReference type="PROSITE" id="PS50297">
    <property type="entry name" value="ANK_REP_REGION"/>
    <property type="match status" value="1"/>
</dbReference>
<dbReference type="InterPro" id="IPR036770">
    <property type="entry name" value="Ankyrin_rpt-contain_sf"/>
</dbReference>